<dbReference type="AlphaFoldDB" id="A0AAW0PQ39"/>
<keyword evidence="1" id="KW-0343">GTPase activation</keyword>
<comment type="caution">
    <text evidence="6">The sequence shown here is derived from an EMBL/GenBank/DDBJ whole genome shotgun (WGS) entry which is preliminary data.</text>
</comment>
<dbReference type="PANTHER" id="PTHR10194">
    <property type="entry name" value="RAS GTPASE-ACTIVATING PROTEINS"/>
    <property type="match status" value="1"/>
</dbReference>
<dbReference type="SMART" id="SM00239">
    <property type="entry name" value="C2"/>
    <property type="match status" value="1"/>
</dbReference>
<name>A0AAW0PQ39_9GOBI</name>
<dbReference type="PROSITE" id="PS50003">
    <property type="entry name" value="PH_DOMAIN"/>
    <property type="match status" value="1"/>
</dbReference>
<feature type="compositionally biased region" description="Polar residues" evidence="2">
    <location>
        <begin position="740"/>
        <end position="762"/>
    </location>
</feature>
<dbReference type="EMBL" id="JBBPFD010000003">
    <property type="protein sequence ID" value="KAK7933672.1"/>
    <property type="molecule type" value="Genomic_DNA"/>
</dbReference>
<dbReference type="InterPro" id="IPR001849">
    <property type="entry name" value="PH_domain"/>
</dbReference>
<dbReference type="PANTHER" id="PTHR10194:SF26">
    <property type="entry name" value="DISABLED HOMOLOG 2-INTERACTING PROTEIN"/>
    <property type="match status" value="1"/>
</dbReference>
<dbReference type="InterPro" id="IPR001936">
    <property type="entry name" value="RasGAP_dom"/>
</dbReference>
<dbReference type="Gene3D" id="2.60.40.150">
    <property type="entry name" value="C2 domain"/>
    <property type="match status" value="1"/>
</dbReference>
<dbReference type="InterPro" id="IPR000008">
    <property type="entry name" value="C2_dom"/>
</dbReference>
<evidence type="ECO:0000259" key="5">
    <source>
        <dbReference type="PROSITE" id="PS50018"/>
    </source>
</evidence>
<evidence type="ECO:0000313" key="6">
    <source>
        <dbReference type="EMBL" id="KAK7933672.1"/>
    </source>
</evidence>
<feature type="compositionally biased region" description="Polar residues" evidence="2">
    <location>
        <begin position="561"/>
        <end position="570"/>
    </location>
</feature>
<dbReference type="Gene3D" id="1.10.506.10">
    <property type="entry name" value="GTPase Activation - p120gap, domain 1"/>
    <property type="match status" value="2"/>
</dbReference>
<dbReference type="SMART" id="SM00323">
    <property type="entry name" value="RasGAP"/>
    <property type="match status" value="1"/>
</dbReference>
<evidence type="ECO:0000256" key="1">
    <source>
        <dbReference type="ARBA" id="ARBA00022468"/>
    </source>
</evidence>
<dbReference type="Pfam" id="PF25321">
    <property type="entry name" value="PH_RASGAP"/>
    <property type="match status" value="1"/>
</dbReference>
<dbReference type="Gene3D" id="2.30.29.30">
    <property type="entry name" value="Pleckstrin-homology domain (PH domain)/Phosphotyrosine-binding domain (PTB)"/>
    <property type="match status" value="1"/>
</dbReference>
<dbReference type="InterPro" id="IPR057606">
    <property type="entry name" value="SynGAP1-like_PH"/>
</dbReference>
<accession>A0AAW0PQ39</accession>
<feature type="domain" description="Ras-GAP" evidence="5">
    <location>
        <begin position="327"/>
        <end position="441"/>
    </location>
</feature>
<evidence type="ECO:0000256" key="2">
    <source>
        <dbReference type="SAM" id="MobiDB-lite"/>
    </source>
</evidence>
<dbReference type="Pfam" id="PF12004">
    <property type="entry name" value="DAB2P_C"/>
    <property type="match status" value="1"/>
</dbReference>
<dbReference type="PROSITE" id="PS50018">
    <property type="entry name" value="RAS_GTPASE_ACTIV_2"/>
    <property type="match status" value="1"/>
</dbReference>
<dbReference type="GO" id="GO:0005096">
    <property type="term" value="F:GTPase activator activity"/>
    <property type="evidence" value="ECO:0007669"/>
    <property type="project" value="UniProtKB-KW"/>
</dbReference>
<proteinExistence type="predicted"/>
<sequence>MAAAPSSVCLTVRSAERRTRRSKKQNLRQRPGPGLRPGLRPGPGLAHTHAHQQPRPHESALWSGLDPDRLWFGSEAERGDAVRSVMRAVGGDSLLSAGSVSSLELRMDQSVIIKPVHSSLLGQDFCFEVTTSSGTKCFSCRSAAERDKWMENLRRAVLPNKDNIRRTENLLTLWVLEGKELAPKKRYFVEVCLDDCLYARTSCKSRTDNVFWGERFDFSGLPMVGAITLHLYKETNAKRSRKDKSSYVGLVNIAVSSLIGRQIQERWYQLSTPSSSRGKSGPALRVRVQFQSVVVLPMEQYKEFAEWISTNYLRLCLSLEPNLSLRCKDELSSALVHILHSTGKAKDFLTDLMMAEVDRCRDNDQLIFRENTLATKSVEEYLKLIGHKYLQDALGEFVKALYESDENCEVDPSRCSTSDLQEHQANLRMCCELAFCKILDSYSLWSHPQNPTSSRLFINPKIDAGNHACNLHVLLTQFCTYAGFINETPDLWAIITRKKKTPAHLGTSAPCLLPGSLSSGLFSSLELVDFTRLPSPTPENKELFFVTKGSSLQPASGLRMSPSSSYSDPNDANEANEANEANMEDVGFDSAPGADDQDEEGAWRRAGLLPLSFQNPVYHMTTPSPRQPSSEATPPEQQDSAPKPAFLTQMSDPAHFPPDSAPFQKTLAESGPFQKPLTDSAPFQKPLPDSAPFRSCPQTPPLFRSPSQTPPPSRSPSQSDCRARAAETSSEPQTRRRSQVKNTPTHTRINAPLTGTSALTHQRTAHRYERTNAPTHRSQVRAH</sequence>
<feature type="region of interest" description="Disordered" evidence="2">
    <location>
        <begin position="1"/>
        <end position="60"/>
    </location>
</feature>
<dbReference type="InterPro" id="IPR008936">
    <property type="entry name" value="Rho_GTPase_activation_prot"/>
</dbReference>
<feature type="region of interest" description="Disordered" evidence="2">
    <location>
        <begin position="615"/>
        <end position="783"/>
    </location>
</feature>
<organism evidence="6 7">
    <name type="scientific">Mugilogobius chulae</name>
    <name type="common">yellowstripe goby</name>
    <dbReference type="NCBI Taxonomy" id="88201"/>
    <lineage>
        <taxon>Eukaryota</taxon>
        <taxon>Metazoa</taxon>
        <taxon>Chordata</taxon>
        <taxon>Craniata</taxon>
        <taxon>Vertebrata</taxon>
        <taxon>Euteleostomi</taxon>
        <taxon>Actinopterygii</taxon>
        <taxon>Neopterygii</taxon>
        <taxon>Teleostei</taxon>
        <taxon>Neoteleostei</taxon>
        <taxon>Acanthomorphata</taxon>
        <taxon>Gobiaria</taxon>
        <taxon>Gobiiformes</taxon>
        <taxon>Gobioidei</taxon>
        <taxon>Gobiidae</taxon>
        <taxon>Gobionellinae</taxon>
        <taxon>Mugilogobius</taxon>
    </lineage>
</organism>
<evidence type="ECO:0000259" key="3">
    <source>
        <dbReference type="PROSITE" id="PS50003"/>
    </source>
</evidence>
<feature type="region of interest" description="Disordered" evidence="2">
    <location>
        <begin position="552"/>
        <end position="574"/>
    </location>
</feature>
<dbReference type="Proteomes" id="UP001460270">
    <property type="component" value="Unassembled WGS sequence"/>
</dbReference>
<dbReference type="SUPFAM" id="SSF50729">
    <property type="entry name" value="PH domain-like"/>
    <property type="match status" value="1"/>
</dbReference>
<feature type="compositionally biased region" description="Basic residues" evidence="2">
    <location>
        <begin position="18"/>
        <end position="27"/>
    </location>
</feature>
<dbReference type="SUPFAM" id="SSF48350">
    <property type="entry name" value="GTPase activation domain, GAP"/>
    <property type="match status" value="1"/>
</dbReference>
<feature type="domain" description="PH" evidence="3">
    <location>
        <begin position="124"/>
        <end position="158"/>
    </location>
</feature>
<reference evidence="7" key="1">
    <citation type="submission" date="2024-04" db="EMBL/GenBank/DDBJ databases">
        <title>Salinicola lusitanus LLJ914,a marine bacterium isolated from the Okinawa Trough.</title>
        <authorList>
            <person name="Li J."/>
        </authorList>
    </citation>
    <scope>NUCLEOTIDE SEQUENCE [LARGE SCALE GENOMIC DNA]</scope>
</reference>
<evidence type="ECO:0000259" key="4">
    <source>
        <dbReference type="PROSITE" id="PS50004"/>
    </source>
</evidence>
<feature type="compositionally biased region" description="Polar residues" evidence="2">
    <location>
        <begin position="621"/>
        <end position="640"/>
    </location>
</feature>
<evidence type="ECO:0000313" key="7">
    <source>
        <dbReference type="Proteomes" id="UP001460270"/>
    </source>
</evidence>
<protein>
    <submittedName>
        <fullName evidence="6">Uncharacterized protein</fullName>
    </submittedName>
</protein>
<feature type="domain" description="C2" evidence="4">
    <location>
        <begin position="149"/>
        <end position="268"/>
    </location>
</feature>
<dbReference type="PROSITE" id="PS50004">
    <property type="entry name" value="C2"/>
    <property type="match status" value="1"/>
</dbReference>
<dbReference type="InterPro" id="IPR035892">
    <property type="entry name" value="C2_domain_sf"/>
</dbReference>
<dbReference type="Pfam" id="PF00168">
    <property type="entry name" value="C2"/>
    <property type="match status" value="1"/>
</dbReference>
<keyword evidence="7" id="KW-1185">Reference proteome</keyword>
<dbReference type="CDD" id="cd04013">
    <property type="entry name" value="C2_SynGAP_like"/>
    <property type="match status" value="1"/>
</dbReference>
<dbReference type="Pfam" id="PF00616">
    <property type="entry name" value="RasGAP"/>
    <property type="match status" value="1"/>
</dbReference>
<dbReference type="InterPro" id="IPR011993">
    <property type="entry name" value="PH-like_dom_sf"/>
</dbReference>
<dbReference type="InterPro" id="IPR021887">
    <property type="entry name" value="DAB2P_C"/>
</dbReference>
<gene>
    <name evidence="6" type="ORF">WMY93_004568</name>
</gene>
<feature type="compositionally biased region" description="Low complexity" evidence="2">
    <location>
        <begin position="28"/>
        <end position="45"/>
    </location>
</feature>
<dbReference type="InterPro" id="IPR039360">
    <property type="entry name" value="Ras_GTPase"/>
</dbReference>
<dbReference type="SUPFAM" id="SSF49562">
    <property type="entry name" value="C2 domain (Calcium/lipid-binding domain, CaLB)"/>
    <property type="match status" value="1"/>
</dbReference>